<dbReference type="Gene3D" id="2.60.40.10">
    <property type="entry name" value="Immunoglobulins"/>
    <property type="match status" value="1"/>
</dbReference>
<name>A0A5C6AM80_9BACT</name>
<dbReference type="PANTHER" id="PTHR43118:SF1">
    <property type="entry name" value="RHAMNOGALACTURONAN LYASE (EUROFUNG)"/>
    <property type="match status" value="1"/>
</dbReference>
<evidence type="ECO:0000313" key="6">
    <source>
        <dbReference type="Proteomes" id="UP000317421"/>
    </source>
</evidence>
<evidence type="ECO:0000256" key="2">
    <source>
        <dbReference type="SAM" id="SignalP"/>
    </source>
</evidence>
<feature type="chain" id="PRO_5022796801" evidence="2">
    <location>
        <begin position="20"/>
        <end position="692"/>
    </location>
</feature>
<dbReference type="EC" id="4.2.2.-" evidence="5"/>
<reference evidence="5 6" key="1">
    <citation type="submission" date="2019-02" db="EMBL/GenBank/DDBJ databases">
        <title>Deep-cultivation of Planctomycetes and their phenomic and genomic characterization uncovers novel biology.</title>
        <authorList>
            <person name="Wiegand S."/>
            <person name="Jogler M."/>
            <person name="Boedeker C."/>
            <person name="Pinto D."/>
            <person name="Vollmers J."/>
            <person name="Rivas-Marin E."/>
            <person name="Kohn T."/>
            <person name="Peeters S.H."/>
            <person name="Heuer A."/>
            <person name="Rast P."/>
            <person name="Oberbeckmann S."/>
            <person name="Bunk B."/>
            <person name="Jeske O."/>
            <person name="Meyerdierks A."/>
            <person name="Storesund J.E."/>
            <person name="Kallscheuer N."/>
            <person name="Luecker S."/>
            <person name="Lage O.M."/>
            <person name="Pohl T."/>
            <person name="Merkel B.J."/>
            <person name="Hornburger P."/>
            <person name="Mueller R.-W."/>
            <person name="Bruemmer F."/>
            <person name="Labrenz M."/>
            <person name="Spormann A.M."/>
            <person name="Op Den Camp H."/>
            <person name="Overmann J."/>
            <person name="Amann R."/>
            <person name="Jetten M.S.M."/>
            <person name="Mascher T."/>
            <person name="Medema M.H."/>
            <person name="Devos D.P."/>
            <person name="Kaster A.-K."/>
            <person name="Ovreas L."/>
            <person name="Rohde M."/>
            <person name="Galperin M.Y."/>
            <person name="Jogler C."/>
        </authorList>
    </citation>
    <scope>NUCLEOTIDE SEQUENCE [LARGE SCALE GENOMIC DNA]</scope>
    <source>
        <strain evidence="5 6">Pla108</strain>
    </source>
</reference>
<evidence type="ECO:0000313" key="5">
    <source>
        <dbReference type="EMBL" id="TWU00577.1"/>
    </source>
</evidence>
<dbReference type="InterPro" id="IPR013783">
    <property type="entry name" value="Ig-like_fold"/>
</dbReference>
<dbReference type="OrthoDB" id="9802318at2"/>
<evidence type="ECO:0000259" key="4">
    <source>
        <dbReference type="Pfam" id="PF21348"/>
    </source>
</evidence>
<gene>
    <name evidence="5" type="primary">yesX</name>
    <name evidence="5" type="ORF">Pla108_15290</name>
</gene>
<feature type="signal peptide" evidence="2">
    <location>
        <begin position="1"/>
        <end position="19"/>
    </location>
</feature>
<protein>
    <submittedName>
        <fullName evidence="5">Rhamnogalacturonan exolyase YesX</fullName>
        <ecNumber evidence="5">4.2.2.-</ecNumber>
    </submittedName>
</protein>
<dbReference type="PANTHER" id="PTHR43118">
    <property type="entry name" value="RHAMNOGALACTURONAN LYASE (EUROFUNG)"/>
    <property type="match status" value="1"/>
</dbReference>
<keyword evidence="2" id="KW-0732">Signal</keyword>
<dbReference type="CDD" id="cd10318">
    <property type="entry name" value="RGL11"/>
    <property type="match status" value="1"/>
</dbReference>
<dbReference type="Pfam" id="PF21348">
    <property type="entry name" value="RGL11_C"/>
    <property type="match status" value="1"/>
</dbReference>
<dbReference type="Proteomes" id="UP000317421">
    <property type="component" value="Unassembled WGS sequence"/>
</dbReference>
<evidence type="ECO:0000259" key="3">
    <source>
        <dbReference type="Pfam" id="PF18370"/>
    </source>
</evidence>
<dbReference type="InterPro" id="IPR028994">
    <property type="entry name" value="Integrin_alpha_N"/>
</dbReference>
<dbReference type="EMBL" id="SJPR01000001">
    <property type="protein sequence ID" value="TWU00577.1"/>
    <property type="molecule type" value="Genomic_DNA"/>
</dbReference>
<proteinExistence type="predicted"/>
<comment type="caution">
    <text evidence="5">The sequence shown here is derived from an EMBL/GenBank/DDBJ whole genome shotgun (WGS) entry which is preliminary data.</text>
</comment>
<dbReference type="InterPro" id="IPR034641">
    <property type="entry name" value="RGL11"/>
</dbReference>
<dbReference type="InterPro" id="IPR041624">
    <property type="entry name" value="RGI_lyase"/>
</dbReference>
<keyword evidence="6" id="KW-1185">Reference proteome</keyword>
<organism evidence="5 6">
    <name type="scientific">Botrimarina colliarenosi</name>
    <dbReference type="NCBI Taxonomy" id="2528001"/>
    <lineage>
        <taxon>Bacteria</taxon>
        <taxon>Pseudomonadati</taxon>
        <taxon>Planctomycetota</taxon>
        <taxon>Planctomycetia</taxon>
        <taxon>Pirellulales</taxon>
        <taxon>Lacipirellulaceae</taxon>
        <taxon>Botrimarina</taxon>
    </lineage>
</organism>
<feature type="region of interest" description="Disordered" evidence="1">
    <location>
        <begin position="524"/>
        <end position="573"/>
    </location>
</feature>
<dbReference type="SUPFAM" id="SSF69318">
    <property type="entry name" value="Integrin alpha N-terminal domain"/>
    <property type="match status" value="1"/>
</dbReference>
<dbReference type="GO" id="GO:0016829">
    <property type="term" value="F:lyase activity"/>
    <property type="evidence" value="ECO:0007669"/>
    <property type="project" value="UniProtKB-KW"/>
</dbReference>
<feature type="domain" description="Rhamnogalacturonan I lyase beta-sheet" evidence="3">
    <location>
        <begin position="21"/>
        <end position="114"/>
    </location>
</feature>
<feature type="compositionally biased region" description="Basic and acidic residues" evidence="1">
    <location>
        <begin position="531"/>
        <end position="564"/>
    </location>
</feature>
<dbReference type="InterPro" id="IPR049366">
    <property type="entry name" value="RGL11_C"/>
</dbReference>
<dbReference type="Pfam" id="PF18370">
    <property type="entry name" value="RGI_lyase"/>
    <property type="match status" value="1"/>
</dbReference>
<feature type="region of interest" description="Disordered" evidence="1">
    <location>
        <begin position="343"/>
        <end position="362"/>
    </location>
</feature>
<dbReference type="RefSeq" id="WP_146444233.1">
    <property type="nucleotide sequence ID" value="NZ_SJPR01000001.1"/>
</dbReference>
<evidence type="ECO:0000256" key="1">
    <source>
        <dbReference type="SAM" id="MobiDB-lite"/>
    </source>
</evidence>
<dbReference type="AlphaFoldDB" id="A0A5C6AM80"/>
<feature type="domain" description="Rhamnogalacturonan lyase family 11 C-terminal" evidence="4">
    <location>
        <begin position="128"/>
        <end position="678"/>
    </location>
</feature>
<accession>A0A5C6AM80</accession>
<keyword evidence="5" id="KW-0456">Lyase</keyword>
<sequence precursor="true">MRTLLFLLTLSAVALPVSAQRQMENLSRGVVAIPNPGGGVFVGWRLFGTDPEGIAFNVYRSADDGPAVKVNDEPLTGATSLVDAKADVTASLSYQIRPVVEAGEVAPGQAVRAWEGDYLEIPIETIEGYRPGDTSVADLDGDGELEIVLHQVSRPRDNGSAGVTGEPILDAYKLNGAHLWRINLGKNIREGEHYTQFMVYDLDGDGRAEVACKTADGTVDGVGEVIGDADKDWRTLQEGSPRDGRILNGPEYFTIFAGDTGAALKTIDYVPGRGAIDGWGGIGGNAGNDSYGNRCDRFLACVAYLDGERPSVVMCRGVYGRIVMAAWDWRDGELSQRWVFDSGSSRPPYSDASPYSGMGGHSLSVGDVDSDGRDEIVYQAMVVDDDGKGLYSTGLRHGDVMHLTDMYPDRPGMEVFTVQENEDDAELFQTPGAAMRDARTGEILWSHSPTVDVPSGMAADIDPTHRGYEAWGGPGGLRNSHGESMGPAPRENAWCIWWDGDPLRELVSPGVDWGRWYRWRLAQASPGGEPTARKEADGAIERALGSREDRDERDTQRRRPDSQRSRMPRRPTPTRVVKWDWVGKKSDTVFECDAMGVSRGPALVGDLLGDWREEMVLVAPDGKSLRLYTTTIETEVRLPTLLHDPQYRLGLAWQNVVYNKPCHPSFYLGDGMSAPTRPKIRLVGAGEAIAIE</sequence>